<dbReference type="InterPro" id="IPR004089">
    <property type="entry name" value="MCPsignal_dom"/>
</dbReference>
<feature type="domain" description="Methyl-accepting transducer" evidence="6">
    <location>
        <begin position="409"/>
        <end position="680"/>
    </location>
</feature>
<evidence type="ECO:0000313" key="8">
    <source>
        <dbReference type="EMBL" id="NEU04258.1"/>
    </source>
</evidence>
<comment type="caution">
    <text evidence="8">The sequence shown here is derived from an EMBL/GenBank/DDBJ whole genome shotgun (WGS) entry which is preliminary data.</text>
</comment>
<dbReference type="GO" id="GO:0007165">
    <property type="term" value="P:signal transduction"/>
    <property type="evidence" value="ECO:0007669"/>
    <property type="project" value="UniProtKB-KW"/>
</dbReference>
<feature type="domain" description="HAMP" evidence="7">
    <location>
        <begin position="338"/>
        <end position="390"/>
    </location>
</feature>
<proteinExistence type="inferred from homology"/>
<dbReference type="Pfam" id="PF22673">
    <property type="entry name" value="MCP-like_PDC_1"/>
    <property type="match status" value="1"/>
</dbReference>
<keyword evidence="5" id="KW-1133">Transmembrane helix</keyword>
<dbReference type="InterPro" id="IPR029151">
    <property type="entry name" value="Sensor-like_sf"/>
</dbReference>
<dbReference type="Gene3D" id="3.30.450.20">
    <property type="entry name" value="PAS domain"/>
    <property type="match status" value="2"/>
</dbReference>
<dbReference type="SUPFAM" id="SSF58104">
    <property type="entry name" value="Methyl-accepting chemotaxis protein (MCP) signaling domain"/>
    <property type="match status" value="1"/>
</dbReference>
<evidence type="ECO:0000256" key="3">
    <source>
        <dbReference type="ARBA" id="ARBA00029447"/>
    </source>
</evidence>
<dbReference type="CDD" id="cd11386">
    <property type="entry name" value="MCP_signal"/>
    <property type="match status" value="1"/>
</dbReference>
<dbReference type="PROSITE" id="PS50111">
    <property type="entry name" value="CHEMOTAXIS_TRANSDUC_2"/>
    <property type="match status" value="1"/>
</dbReference>
<dbReference type="EMBL" id="JAAGPU010000006">
    <property type="protein sequence ID" value="NEU04258.1"/>
    <property type="molecule type" value="Genomic_DNA"/>
</dbReference>
<keyword evidence="5" id="KW-0472">Membrane</keyword>
<evidence type="ECO:0000256" key="4">
    <source>
        <dbReference type="PROSITE-ProRule" id="PRU00284"/>
    </source>
</evidence>
<sequence>MKSFFPKIFMYKNNGDLKKKSIKNQILLLLLPLTIGAMIVMVGISYTTAQKILFSEIDEKMSYQTNSTIEFISKLLDRHGQIAKTLASSIKSFNGDISQSNSENLVKSFIETNNETFGSGIFYEPYLIDKNTKFLSHYGYKKDGQVLYTNVYSKDDYTKDYWYKLGASSKEDLMWCEPYLDEYTNVTMLTSVCPILQNNKLLGVATADIDLSTIQKTIAEIKVGKLGRAFLLTSDGTYIADKDSSKVLKMNIKEDSNDSLKTISTNILSSESGKSSFKDDNGTNITFFSTIPETNWKIVMCIPETELLNPLRVLAFKIFLTMLFVIILVTICITKLANNLKVRISKVNSLAEAIANGDLTYRIDVTYNDELGEMANHLNKMGDNLKTVIEKVSIGLEQVVSTSEELTASANETKEAANQISISIQDVANGAEMQSTSFIEASKEGEKLHHRVSDISSSISSVSAASNLAYDKALSGNNVVTSTITHMKDINTKVSSSAQIVNSLNEKSIEIGNILSLISNIASQTNLLALNAAIEAARAGEKGKGFAVVADEIRKLAEQSSDAAKNISVIINEVQNEIQNASLSMNEGCKFVDEGMTMVFEAGSSFENILQEVKSISESVNDLSSVMDKVLSSSTIMVQSVINSSEISTTTSANTQNVAASSEEQTALMNEVSNASEHLSQMACELQLEISKFVL</sequence>
<dbReference type="Pfam" id="PF00672">
    <property type="entry name" value="HAMP"/>
    <property type="match status" value="1"/>
</dbReference>
<reference evidence="8 9" key="1">
    <citation type="submission" date="2020-02" db="EMBL/GenBank/DDBJ databases">
        <title>Genome assembly of a novel Clostridium senegalense strain.</title>
        <authorList>
            <person name="Gupta T.B."/>
            <person name="Jauregui R."/>
            <person name="Maclean P."/>
            <person name="Nawarathana A."/>
            <person name="Brightwell G."/>
        </authorList>
    </citation>
    <scope>NUCLEOTIDE SEQUENCE [LARGE SCALE GENOMIC DNA]</scope>
    <source>
        <strain evidence="8 9">AGRFS4</strain>
    </source>
</reference>
<dbReference type="RefSeq" id="WP_199869430.1">
    <property type="nucleotide sequence ID" value="NZ_JAAGPU010000006.1"/>
</dbReference>
<dbReference type="PANTHER" id="PTHR32089:SF114">
    <property type="entry name" value="METHYL-ACCEPTING CHEMOTAXIS PROTEIN MCPB"/>
    <property type="match status" value="1"/>
</dbReference>
<keyword evidence="2 4" id="KW-0807">Transducer</keyword>
<evidence type="ECO:0000259" key="6">
    <source>
        <dbReference type="PROSITE" id="PS50111"/>
    </source>
</evidence>
<dbReference type="Gene3D" id="6.10.340.10">
    <property type="match status" value="1"/>
</dbReference>
<accession>A0A6M0H209</accession>
<name>A0A6M0H209_9CLOT</name>
<keyword evidence="9" id="KW-1185">Reference proteome</keyword>
<dbReference type="CDD" id="cd06225">
    <property type="entry name" value="HAMP"/>
    <property type="match status" value="1"/>
</dbReference>
<keyword evidence="1" id="KW-0145">Chemotaxis</keyword>
<dbReference type="GO" id="GO:0016020">
    <property type="term" value="C:membrane"/>
    <property type="evidence" value="ECO:0007669"/>
    <property type="project" value="InterPro"/>
</dbReference>
<evidence type="ECO:0000256" key="1">
    <source>
        <dbReference type="ARBA" id="ARBA00022500"/>
    </source>
</evidence>
<protein>
    <submittedName>
        <fullName evidence="8">Methyl-accepting chemotaxis protein</fullName>
    </submittedName>
</protein>
<dbReference type="SUPFAM" id="SSF103190">
    <property type="entry name" value="Sensory domain-like"/>
    <property type="match status" value="1"/>
</dbReference>
<dbReference type="AlphaFoldDB" id="A0A6M0H209"/>
<dbReference type="InterPro" id="IPR003660">
    <property type="entry name" value="HAMP_dom"/>
</dbReference>
<evidence type="ECO:0000256" key="5">
    <source>
        <dbReference type="SAM" id="Phobius"/>
    </source>
</evidence>
<keyword evidence="5" id="KW-0812">Transmembrane</keyword>
<organism evidence="8 9">
    <name type="scientific">Clostridium senegalense</name>
    <dbReference type="NCBI Taxonomy" id="1465809"/>
    <lineage>
        <taxon>Bacteria</taxon>
        <taxon>Bacillati</taxon>
        <taxon>Bacillota</taxon>
        <taxon>Clostridia</taxon>
        <taxon>Eubacteriales</taxon>
        <taxon>Clostridiaceae</taxon>
        <taxon>Clostridium</taxon>
    </lineage>
</organism>
<dbReference type="CDD" id="cd12913">
    <property type="entry name" value="PDC1_MCP_like"/>
    <property type="match status" value="1"/>
</dbReference>
<dbReference type="PROSITE" id="PS50885">
    <property type="entry name" value="HAMP"/>
    <property type="match status" value="1"/>
</dbReference>
<dbReference type="SMART" id="SM00304">
    <property type="entry name" value="HAMP"/>
    <property type="match status" value="1"/>
</dbReference>
<dbReference type="Pfam" id="PF00015">
    <property type="entry name" value="MCPsignal"/>
    <property type="match status" value="1"/>
</dbReference>
<evidence type="ECO:0000256" key="2">
    <source>
        <dbReference type="ARBA" id="ARBA00023224"/>
    </source>
</evidence>
<comment type="similarity">
    <text evidence="3">Belongs to the methyl-accepting chemotaxis (MCP) protein family.</text>
</comment>
<feature type="transmembrane region" description="Helical" evidence="5">
    <location>
        <begin position="314"/>
        <end position="337"/>
    </location>
</feature>
<dbReference type="PANTHER" id="PTHR32089">
    <property type="entry name" value="METHYL-ACCEPTING CHEMOTAXIS PROTEIN MCPB"/>
    <property type="match status" value="1"/>
</dbReference>
<gene>
    <name evidence="8" type="ORF">G3M99_05150</name>
</gene>
<evidence type="ECO:0000313" key="9">
    <source>
        <dbReference type="Proteomes" id="UP000481872"/>
    </source>
</evidence>
<dbReference type="CDD" id="cd12912">
    <property type="entry name" value="PDC2_MCP_like"/>
    <property type="match status" value="1"/>
</dbReference>
<evidence type="ECO:0000259" key="7">
    <source>
        <dbReference type="PROSITE" id="PS50885"/>
    </source>
</evidence>
<dbReference type="GO" id="GO:0006935">
    <property type="term" value="P:chemotaxis"/>
    <property type="evidence" value="ECO:0007669"/>
    <property type="project" value="UniProtKB-KW"/>
</dbReference>
<dbReference type="SMART" id="SM00283">
    <property type="entry name" value="MA"/>
    <property type="match status" value="1"/>
</dbReference>
<dbReference type="Gene3D" id="1.10.287.950">
    <property type="entry name" value="Methyl-accepting chemotaxis protein"/>
    <property type="match status" value="1"/>
</dbReference>
<dbReference type="Proteomes" id="UP000481872">
    <property type="component" value="Unassembled WGS sequence"/>
</dbReference>